<dbReference type="PANTHER" id="PTHR12659">
    <property type="entry name" value="RHO-TYPE GTPASE ACTIVATING PROTEIN"/>
    <property type="match status" value="1"/>
</dbReference>
<protein>
    <recommendedName>
        <fullName evidence="1">SAM domain-containing protein</fullName>
    </recommendedName>
</protein>
<reference evidence="2" key="1">
    <citation type="submission" date="2023-06" db="EMBL/GenBank/DDBJ databases">
        <title>Male Hemibagrus guttatus genome.</title>
        <authorList>
            <person name="Bian C."/>
        </authorList>
    </citation>
    <scope>NUCLEOTIDE SEQUENCE</scope>
    <source>
        <strain evidence="2">Male_cb2023</strain>
        <tissue evidence="2">Muscle</tissue>
    </source>
</reference>
<proteinExistence type="predicted"/>
<dbReference type="Proteomes" id="UP001274896">
    <property type="component" value="Unassembled WGS sequence"/>
</dbReference>
<dbReference type="InterPro" id="IPR001660">
    <property type="entry name" value="SAM"/>
</dbReference>
<dbReference type="EMBL" id="JAUCMX010000011">
    <property type="protein sequence ID" value="KAK3531110.1"/>
    <property type="molecule type" value="Genomic_DNA"/>
</dbReference>
<dbReference type="GO" id="GO:0035023">
    <property type="term" value="P:regulation of Rho protein signal transduction"/>
    <property type="evidence" value="ECO:0007669"/>
    <property type="project" value="TreeGrafter"/>
</dbReference>
<dbReference type="PANTHER" id="PTHR12659:SF6">
    <property type="entry name" value="STAR-RELATED LIPID TRANSFER PROTEIN 13"/>
    <property type="match status" value="1"/>
</dbReference>
<dbReference type="Pfam" id="PF07647">
    <property type="entry name" value="SAM_2"/>
    <property type="match status" value="1"/>
</dbReference>
<dbReference type="GO" id="GO:0030036">
    <property type="term" value="P:actin cytoskeleton organization"/>
    <property type="evidence" value="ECO:0007669"/>
    <property type="project" value="TreeGrafter"/>
</dbReference>
<gene>
    <name evidence="2" type="ORF">QTP70_011067</name>
</gene>
<accession>A0AAE0QSL8</accession>
<dbReference type="Gene3D" id="1.10.287.2070">
    <property type="match status" value="1"/>
</dbReference>
<keyword evidence="3" id="KW-1185">Reference proteome</keyword>
<dbReference type="AlphaFoldDB" id="A0AAE0QSL8"/>
<feature type="domain" description="SAM" evidence="1">
    <location>
        <begin position="90"/>
        <end position="129"/>
    </location>
</feature>
<dbReference type="InterPro" id="IPR013761">
    <property type="entry name" value="SAM/pointed_sf"/>
</dbReference>
<dbReference type="GO" id="GO:0005096">
    <property type="term" value="F:GTPase activator activity"/>
    <property type="evidence" value="ECO:0007669"/>
    <property type="project" value="TreeGrafter"/>
</dbReference>
<sequence>MFRGMPEADSSECLASMTPETQDIYLRMDHHRRRSGYRLGRIIARQQLLRRIAADFVPSTLLFDALCTPTLIITNTRLLSWLKKPEIEAKEACEWLRAAGFPQYAQLFEDSQFPIDITPVKKDHDFLDKDLVEPLCRVFPIHSRYQFLQTENFYKSSFSSEELIMNELFAVREKLF</sequence>
<dbReference type="SUPFAM" id="SSF47769">
    <property type="entry name" value="SAM/Pointed domain"/>
    <property type="match status" value="1"/>
</dbReference>
<evidence type="ECO:0000313" key="3">
    <source>
        <dbReference type="Proteomes" id="UP001274896"/>
    </source>
</evidence>
<evidence type="ECO:0000259" key="1">
    <source>
        <dbReference type="Pfam" id="PF07647"/>
    </source>
</evidence>
<name>A0AAE0QSL8_9TELE</name>
<evidence type="ECO:0000313" key="2">
    <source>
        <dbReference type="EMBL" id="KAK3531110.1"/>
    </source>
</evidence>
<comment type="caution">
    <text evidence="2">The sequence shown here is derived from an EMBL/GenBank/DDBJ whole genome shotgun (WGS) entry which is preliminary data.</text>
</comment>
<organism evidence="2 3">
    <name type="scientific">Hemibagrus guttatus</name>
    <dbReference type="NCBI Taxonomy" id="175788"/>
    <lineage>
        <taxon>Eukaryota</taxon>
        <taxon>Metazoa</taxon>
        <taxon>Chordata</taxon>
        <taxon>Craniata</taxon>
        <taxon>Vertebrata</taxon>
        <taxon>Euteleostomi</taxon>
        <taxon>Actinopterygii</taxon>
        <taxon>Neopterygii</taxon>
        <taxon>Teleostei</taxon>
        <taxon>Ostariophysi</taxon>
        <taxon>Siluriformes</taxon>
        <taxon>Bagridae</taxon>
        <taxon>Hemibagrus</taxon>
    </lineage>
</organism>